<name>A0A5J5CHQ0_9PERO</name>
<evidence type="ECO:0000256" key="1">
    <source>
        <dbReference type="SAM" id="MobiDB-lite"/>
    </source>
</evidence>
<protein>
    <submittedName>
        <fullName evidence="2">Uncharacterized protein</fullName>
    </submittedName>
</protein>
<evidence type="ECO:0000313" key="3">
    <source>
        <dbReference type="Proteomes" id="UP000327493"/>
    </source>
</evidence>
<organism evidence="2 3">
    <name type="scientific">Etheostoma spectabile</name>
    <name type="common">orangethroat darter</name>
    <dbReference type="NCBI Taxonomy" id="54343"/>
    <lineage>
        <taxon>Eukaryota</taxon>
        <taxon>Metazoa</taxon>
        <taxon>Chordata</taxon>
        <taxon>Craniata</taxon>
        <taxon>Vertebrata</taxon>
        <taxon>Euteleostomi</taxon>
        <taxon>Actinopterygii</taxon>
        <taxon>Neopterygii</taxon>
        <taxon>Teleostei</taxon>
        <taxon>Neoteleostei</taxon>
        <taxon>Acanthomorphata</taxon>
        <taxon>Eupercaria</taxon>
        <taxon>Perciformes</taxon>
        <taxon>Percoidei</taxon>
        <taxon>Percidae</taxon>
        <taxon>Etheostomatinae</taxon>
        <taxon>Etheostoma</taxon>
    </lineage>
</organism>
<feature type="compositionally biased region" description="Polar residues" evidence="1">
    <location>
        <begin position="51"/>
        <end position="65"/>
    </location>
</feature>
<evidence type="ECO:0000313" key="2">
    <source>
        <dbReference type="EMBL" id="KAA8580029.1"/>
    </source>
</evidence>
<reference evidence="2 3" key="1">
    <citation type="submission" date="2019-08" db="EMBL/GenBank/DDBJ databases">
        <title>A chromosome-level genome assembly, high-density linkage maps, and genome scans reveal the genomic architecture of hybrid incompatibilities underlying speciation via character displacement in darters (Percidae: Etheostominae).</title>
        <authorList>
            <person name="Moran R.L."/>
            <person name="Catchen J.M."/>
            <person name="Fuller R.C."/>
        </authorList>
    </citation>
    <scope>NUCLEOTIDE SEQUENCE [LARGE SCALE GENOMIC DNA]</scope>
    <source>
        <strain evidence="2">EspeVRDwgs_2016</strain>
        <tissue evidence="2">Muscle</tissue>
    </source>
</reference>
<feature type="region of interest" description="Disordered" evidence="1">
    <location>
        <begin position="51"/>
        <end position="81"/>
    </location>
</feature>
<gene>
    <name evidence="2" type="ORF">FQN60_005564</name>
</gene>
<accession>A0A5J5CHQ0</accession>
<sequence length="169" mass="19162">MSGKEQNSSSEKKECHHDKTDYIEEVVAAMARLSIGGRLCPPLSEACNKASKITTREPLSTSELTDAQVKPQEKHRDNVLSEEDIGQFVFLSINQEEPEPHDRQVKQRNECERTERADVPKVRRGGVLHKSENNCCPVLTSSLPWPRSHMDLQMEDIRAAGRKLRPRSC</sequence>
<proteinExistence type="predicted"/>
<comment type="caution">
    <text evidence="2">The sequence shown here is derived from an EMBL/GenBank/DDBJ whole genome shotgun (WGS) entry which is preliminary data.</text>
</comment>
<dbReference type="EMBL" id="VOFY01000023">
    <property type="protein sequence ID" value="KAA8580029.1"/>
    <property type="molecule type" value="Genomic_DNA"/>
</dbReference>
<dbReference type="Proteomes" id="UP000327493">
    <property type="component" value="Chromosome 23"/>
</dbReference>
<keyword evidence="3" id="KW-1185">Reference proteome</keyword>
<dbReference type="AlphaFoldDB" id="A0A5J5CHQ0"/>